<feature type="transmembrane region" description="Helical" evidence="1">
    <location>
        <begin position="124"/>
        <end position="149"/>
    </location>
</feature>
<reference evidence="2 3" key="1">
    <citation type="submission" date="2020-11" db="EMBL/GenBank/DDBJ databases">
        <authorList>
            <person name="Kim M.K."/>
        </authorList>
    </citation>
    <scope>NUCLEOTIDE SEQUENCE [LARGE SCALE GENOMIC DNA]</scope>
    <source>
        <strain evidence="2 3">BT683</strain>
    </source>
</reference>
<keyword evidence="3" id="KW-1185">Reference proteome</keyword>
<protein>
    <submittedName>
        <fullName evidence="2">Uncharacterized protein</fullName>
    </submittedName>
</protein>
<feature type="transmembrane region" description="Helical" evidence="1">
    <location>
        <begin position="260"/>
        <end position="281"/>
    </location>
</feature>
<dbReference type="Proteomes" id="UP000597617">
    <property type="component" value="Unassembled WGS sequence"/>
</dbReference>
<feature type="transmembrane region" description="Helical" evidence="1">
    <location>
        <begin position="86"/>
        <end position="104"/>
    </location>
</feature>
<keyword evidence="1" id="KW-1133">Transmembrane helix</keyword>
<sequence>MGARPGDGLWRVIPGLGQAALLVLFNLNPNAPPSLQVPQAFNVLILGLNALLLYKIYRQFFTVGFALAGVALYSSLVNTNVYLRHLLPYDHALFFFLLALWLLLSQPECHANSRQGLVGLLSGFSYLVYPGYFMGVLVLLGLGLVFAAAPAYRRERRFKVVQLKPIAAQLAGLFVLLGLFEILAQLSGTSYFASSRYIATTITQGSYAEGFSFIAKYFWQVEGAVGAGLLLLAAIGLVLSIRQLPVLVAPRSEKVSDNPLLLILLLIVFGAWVGYAAAVQFGHSLVFYGRIVHFFVPFIVLAAVAALSQVAGQCQAAKRILQVGSVMVALWHFGAFSLVYRAVKYPGDVAYAHGIHDARQIESIETTACGRGLITYRVFGPRLRNQPTAKQPRFQLVNFAYLYPLRCYLAPRPRIGRVVSSVPYFMKFTPYQFEGHDEEERILLQKQNYVFEIFTVHL</sequence>
<evidence type="ECO:0000313" key="2">
    <source>
        <dbReference type="EMBL" id="MBF9236762.1"/>
    </source>
</evidence>
<proteinExistence type="predicted"/>
<feature type="transmembrane region" description="Helical" evidence="1">
    <location>
        <begin position="217"/>
        <end position="239"/>
    </location>
</feature>
<name>A0ABS0IEH9_9BACT</name>
<evidence type="ECO:0000256" key="1">
    <source>
        <dbReference type="SAM" id="Phobius"/>
    </source>
</evidence>
<organism evidence="2 3">
    <name type="scientific">Hymenobacter jeongseonensis</name>
    <dbReference type="NCBI Taxonomy" id="2791027"/>
    <lineage>
        <taxon>Bacteria</taxon>
        <taxon>Pseudomonadati</taxon>
        <taxon>Bacteroidota</taxon>
        <taxon>Cytophagia</taxon>
        <taxon>Cytophagales</taxon>
        <taxon>Hymenobacteraceae</taxon>
        <taxon>Hymenobacter</taxon>
    </lineage>
</organism>
<accession>A0ABS0IEH9</accession>
<feature type="transmembrane region" description="Helical" evidence="1">
    <location>
        <begin position="320"/>
        <end position="340"/>
    </location>
</feature>
<dbReference type="EMBL" id="JADQDQ010000002">
    <property type="protein sequence ID" value="MBF9236762.1"/>
    <property type="molecule type" value="Genomic_DNA"/>
</dbReference>
<feature type="transmembrane region" description="Helical" evidence="1">
    <location>
        <begin position="56"/>
        <end position="74"/>
    </location>
</feature>
<keyword evidence="1" id="KW-0472">Membrane</keyword>
<evidence type="ECO:0000313" key="3">
    <source>
        <dbReference type="Proteomes" id="UP000597617"/>
    </source>
</evidence>
<dbReference type="RefSeq" id="WP_196281145.1">
    <property type="nucleotide sequence ID" value="NZ_JADQDQ010000002.1"/>
</dbReference>
<feature type="transmembrane region" description="Helical" evidence="1">
    <location>
        <begin position="170"/>
        <end position="193"/>
    </location>
</feature>
<gene>
    <name evidence="2" type="ORF">I2I05_05080</name>
</gene>
<feature type="transmembrane region" description="Helical" evidence="1">
    <location>
        <begin position="287"/>
        <end position="308"/>
    </location>
</feature>
<keyword evidence="1" id="KW-0812">Transmembrane</keyword>
<comment type="caution">
    <text evidence="2">The sequence shown here is derived from an EMBL/GenBank/DDBJ whole genome shotgun (WGS) entry which is preliminary data.</text>
</comment>